<dbReference type="Gene3D" id="3.40.50.12580">
    <property type="match status" value="1"/>
</dbReference>
<keyword evidence="4 10" id="KW-0808">Transferase</keyword>
<dbReference type="Proteomes" id="UP000264146">
    <property type="component" value="Chromosome"/>
</dbReference>
<keyword evidence="5" id="KW-0777">Teichoic acid biosynthesis</keyword>
<evidence type="ECO:0000256" key="5">
    <source>
        <dbReference type="ARBA" id="ARBA00022944"/>
    </source>
</evidence>
<accession>A0A7Z7QMU6</accession>
<reference evidence="10" key="2">
    <citation type="submission" date="2018-06" db="EMBL/GenBank/DDBJ databases">
        <authorList>
            <consortium name="Pathogen Informatics"/>
            <person name="Doyle S."/>
        </authorList>
    </citation>
    <scope>NUCLEOTIDE SEQUENCE [LARGE SCALE GENOMIC DNA]</scope>
    <source>
        <strain evidence="10">NCTC12218</strain>
    </source>
</reference>
<reference evidence="8 11" key="3">
    <citation type="submission" date="2020-11" db="EMBL/GenBank/DDBJ databases">
        <authorList>
            <consortium name="Pathogen Informatics"/>
        </authorList>
    </citation>
    <scope>NUCLEOTIDE SEQUENCE [LARGE SCALE GENOMIC DNA]</scope>
    <source>
        <strain evidence="8 11">NCTC12218</strain>
    </source>
</reference>
<feature type="domain" description="Glycosyltransferase 2-like" evidence="7">
    <location>
        <begin position="5"/>
        <end position="141"/>
    </location>
</feature>
<dbReference type="SUPFAM" id="SSF53756">
    <property type="entry name" value="UDP-Glycosyltransferase/glycogen phosphorylase"/>
    <property type="match status" value="1"/>
</dbReference>
<dbReference type="EMBL" id="UHEF01000001">
    <property type="protein sequence ID" value="SUM86735.1"/>
    <property type="molecule type" value="Genomic_DNA"/>
</dbReference>
<proteinExistence type="inferred from homology"/>
<evidence type="ECO:0000313" key="12">
    <source>
        <dbReference type="Proteomes" id="UP000572988"/>
    </source>
</evidence>
<protein>
    <submittedName>
        <fullName evidence="9">CDP-glycerol:glycerophosphate glycerophosphotransferase</fullName>
    </submittedName>
    <submittedName>
        <fullName evidence="10">Teichoic acid biosynthesis protein F2</fullName>
        <ecNumber evidence="10">2.7.8.12</ecNumber>
    </submittedName>
</protein>
<keyword evidence="3" id="KW-1003">Cell membrane</keyword>
<evidence type="ECO:0000313" key="10">
    <source>
        <dbReference type="EMBL" id="SUM86735.1"/>
    </source>
</evidence>
<dbReference type="SUPFAM" id="SSF53448">
    <property type="entry name" value="Nucleotide-diphospho-sugar transferases"/>
    <property type="match status" value="1"/>
</dbReference>
<reference evidence="9 12" key="1">
    <citation type="submission" date="2018-01" db="EMBL/GenBank/DDBJ databases">
        <title>Complete genome sequence of Staphylococcus Scheliferi isolated from human.</title>
        <authorList>
            <person name="Abouelkhair M.A."/>
            <person name="Bemis D.A."/>
            <person name="Kania S.A."/>
        </authorList>
    </citation>
    <scope>NUCLEOTIDE SEQUENCE [LARGE SCALE GENOMIC DNA]</scope>
    <source>
        <strain evidence="9 12">ATCC 43808</strain>
    </source>
</reference>
<dbReference type="AlphaFoldDB" id="A0A7Z7QMU6"/>
<keyword evidence="6" id="KW-0472">Membrane</keyword>
<dbReference type="InterPro" id="IPR051612">
    <property type="entry name" value="Teichoic_Acid_Biosynth"/>
</dbReference>
<dbReference type="EMBL" id="LR962863">
    <property type="protein sequence ID" value="CAD7358785.1"/>
    <property type="molecule type" value="Genomic_DNA"/>
</dbReference>
<dbReference type="Pfam" id="PF04464">
    <property type="entry name" value="Glyphos_transf"/>
    <property type="match status" value="1"/>
</dbReference>
<evidence type="ECO:0000256" key="1">
    <source>
        <dbReference type="ARBA" id="ARBA00004202"/>
    </source>
</evidence>
<dbReference type="GO" id="GO:0019350">
    <property type="term" value="P:teichoic acid biosynthetic process"/>
    <property type="evidence" value="ECO:0007669"/>
    <property type="project" value="UniProtKB-KW"/>
</dbReference>
<sequence length="724" mass="85490">MNALSIIVPFYNSEEYISDCISYLKRQRNQNFDLILVNDGATDNSESLLNNALEDYDKEVKYIKLEKNHGHAYARNIGINAVETPYFMFVDADDKLATYAVNFYLKHLKSYDGLIAPVHEFTLNMPQYVNQDRVQIKYLDTKQNPNSFLRKNTVCNIIFKTAIVKGHNIQFNDALQVYADWSFILEYIQYAEHFVRITDFPFYFKGEVYDPFETNTLSEQDFDFLFEDYAKSFVDALSRIKNKDTRAFIKQRMLNKLHNEFSPNLQETSERYNAHQDTLAQVARHLNGAILSEKKILFFFEMLALAFKKPQTAAKINRLRFITRHMKRIVLRQKNKERSEYFLTDKVENVDEKTVVFESFGGKNYSDSPKYIYEYMRDHYPELNYKWVFSDPEVNQVPGNAQKVKKNSKAYYQAYSDAKFWVSNARVPLFLNKKPNQVYIQTWHGTPLKRLANDMKVVRMPGTTTALYKRNFHKEASRWDYLVSPNRYSSEIFRTAFWMPPEKILEIGYPRNDILVNRADDVALQKEIKEELNIPEGKKIIMYAPTWRDDEYIKKGKYTFELKIDLPRLQRELGDDYVILLRMHYLIANALDLNGYEDFAIDVSNYNDISRLYLISDCLITDYSSVMFDYGILKRPQFFFAYDIEKYDKNLRGFYIDYHKDLPGPIHTEPGDLIEGLKNIDHVAQTYDKQINAFYNRFCAIENGRAAQYIGDMIYETIQQTHKQ</sequence>
<dbReference type="GO" id="GO:0047355">
    <property type="term" value="F:CDP-glycerol glycerophosphotransferase activity"/>
    <property type="evidence" value="ECO:0007669"/>
    <property type="project" value="UniProtKB-EC"/>
</dbReference>
<dbReference type="GO" id="GO:0005886">
    <property type="term" value="C:plasma membrane"/>
    <property type="evidence" value="ECO:0007669"/>
    <property type="project" value="UniProtKB-SubCell"/>
</dbReference>
<dbReference type="EC" id="2.7.8.12" evidence="10"/>
<evidence type="ECO:0000256" key="4">
    <source>
        <dbReference type="ARBA" id="ARBA00022679"/>
    </source>
</evidence>
<dbReference type="PANTHER" id="PTHR37316">
    <property type="entry name" value="TEICHOIC ACID GLYCEROL-PHOSPHATE PRIMASE"/>
    <property type="match status" value="1"/>
</dbReference>
<evidence type="ECO:0000256" key="6">
    <source>
        <dbReference type="ARBA" id="ARBA00023136"/>
    </source>
</evidence>
<evidence type="ECO:0000256" key="2">
    <source>
        <dbReference type="ARBA" id="ARBA00010488"/>
    </source>
</evidence>
<evidence type="ECO:0000313" key="9">
    <source>
        <dbReference type="EMBL" id="NHA33299.1"/>
    </source>
</evidence>
<dbReference type="Gene3D" id="3.90.550.10">
    <property type="entry name" value="Spore Coat Polysaccharide Biosynthesis Protein SpsA, Chain A"/>
    <property type="match status" value="1"/>
</dbReference>
<dbReference type="EMBL" id="POVK01000004">
    <property type="protein sequence ID" value="NHA33299.1"/>
    <property type="molecule type" value="Genomic_DNA"/>
</dbReference>
<dbReference type="Pfam" id="PF00535">
    <property type="entry name" value="Glycos_transf_2"/>
    <property type="match status" value="1"/>
</dbReference>
<gene>
    <name evidence="10" type="primary">tagF2</name>
    <name evidence="9" type="ORF">C1O36_01935</name>
    <name evidence="10" type="ORF">NCTC12218_00369</name>
</gene>
<dbReference type="InterPro" id="IPR029044">
    <property type="entry name" value="Nucleotide-diphossugar_trans"/>
</dbReference>
<dbReference type="InterPro" id="IPR043149">
    <property type="entry name" value="TagF_N"/>
</dbReference>
<dbReference type="InterPro" id="IPR001173">
    <property type="entry name" value="Glyco_trans_2-like"/>
</dbReference>
<organism evidence="10">
    <name type="scientific">Staphylococcus schleiferi</name>
    <dbReference type="NCBI Taxonomy" id="1295"/>
    <lineage>
        <taxon>Bacteria</taxon>
        <taxon>Bacillati</taxon>
        <taxon>Bacillota</taxon>
        <taxon>Bacilli</taxon>
        <taxon>Bacillales</taxon>
        <taxon>Staphylococcaceae</taxon>
        <taxon>Staphylococcus</taxon>
    </lineage>
</organism>
<comment type="subcellular location">
    <subcellularLocation>
        <location evidence="1">Cell membrane</location>
        <topology evidence="1">Peripheral membrane protein</topology>
    </subcellularLocation>
</comment>
<dbReference type="RefSeq" id="WP_016426077.1">
    <property type="nucleotide sequence ID" value="NZ_CABKRV010000002.1"/>
</dbReference>
<dbReference type="Gene3D" id="3.40.50.11820">
    <property type="match status" value="1"/>
</dbReference>
<evidence type="ECO:0000313" key="8">
    <source>
        <dbReference type="EMBL" id="CAD7358785.1"/>
    </source>
</evidence>
<comment type="similarity">
    <text evidence="2">Belongs to the CDP-glycerol glycerophosphotransferase family.</text>
</comment>
<name>A0A7Z7QMU6_STASC</name>
<dbReference type="InterPro" id="IPR043148">
    <property type="entry name" value="TagF_C"/>
</dbReference>
<dbReference type="PANTHER" id="PTHR37316:SF3">
    <property type="entry name" value="TEICHOIC ACID GLYCEROL-PHOSPHATE TRANSFERASE"/>
    <property type="match status" value="1"/>
</dbReference>
<dbReference type="CDD" id="cd00761">
    <property type="entry name" value="Glyco_tranf_GTA_type"/>
    <property type="match status" value="1"/>
</dbReference>
<evidence type="ECO:0000259" key="7">
    <source>
        <dbReference type="Pfam" id="PF00535"/>
    </source>
</evidence>
<dbReference type="Proteomes" id="UP000572988">
    <property type="component" value="Unassembled WGS sequence"/>
</dbReference>
<keyword evidence="12" id="KW-1185">Reference proteome</keyword>
<dbReference type="InterPro" id="IPR007554">
    <property type="entry name" value="Glycerophosphate_synth"/>
</dbReference>
<evidence type="ECO:0000256" key="3">
    <source>
        <dbReference type="ARBA" id="ARBA00022475"/>
    </source>
</evidence>
<evidence type="ECO:0000313" key="11">
    <source>
        <dbReference type="Proteomes" id="UP000264146"/>
    </source>
</evidence>